<feature type="signal peptide" evidence="4">
    <location>
        <begin position="1"/>
        <end position="36"/>
    </location>
</feature>
<dbReference type="AlphaFoldDB" id="A0A918VJE6"/>
<dbReference type="Pfam" id="PF25800">
    <property type="entry name" value="FimV_N"/>
    <property type="match status" value="1"/>
</dbReference>
<sequence>MADRKMTFNKTKTANSVLKQLGISAALLMASSTANALGLGALEVQSNLEQPLNGTIELRTSPSDDVSSLNAQIAPREDFEKLGIDYPAYMQNISLALENTAAGKVLRVRSNDVVINEPFIHFLIRVDWSGGSFLREYTALIDPPVYAAEAPRSFSEPRAVGTDQSYAADESSSLEVESMDDDVAYDEVAVSDPPVEEDAPLIEDDFYEESGSSTEDSYADTASSSTTSSYPEGTDARYGPVASGESLSMIAQELQRQFPDLSIYSIMKVLFEENQSAFINGNINGLMQGSVLDIGDLDAIRAVDAAAAKEFFSNQVAAWDPSVLAPADDYDSISVGQDSYSYNDDVFGSSSSTSSSSGSDNFQVGASRDTAEFVSSDQGSREGEVLALRQEISQLESSLASSELENQELTERISSLEGQLADMNRLMNLNVESAEMAAVEQTLAEQNAATSDVTEFDSGSTGTDSVLDEFLGDTNTDLDEFGLSTETDSQSAVDEFLSDSGDAVDEVAADATDAVDEFLADAETGIDEFTDTVAGDEFESVLEDAADSGVIEEAETVETSAPSLPAATQPESQSFMDKVMSVLTGGLLWKVLAGLGALIAAGLALFFIRRRKADEEFEISMLSIESNSQSMDTMQSDSSSMSASMSASVASVAESVADKETSFLTVYSDSDAVVQADEVDPVAEADVYIAYGRDEQAEEVLLDGIANHPDRVDIKHKLLGLYQKTKNVEGFERVAEELYSQRELVSPEMWEEVSKMGKDLSADNPLFDLSIDDLSAAAVSAGVASDAAAEVDGSAAKDEDLLGIDADDGDNLSFDSDLIDTSDDGNAADVDGHSMMVEDSLSEDEDVQLINFDEGRSEVSELDDVEIDAIELDPGDSSDMLEFSSSALDDSTPLIDIDEAESDDDDLLSFDTAPAPAAEATLDLDDDHETSIGEVREVSDLEIDPDYDEARTQYELAKVFVDLGDEDGARKILDELVANAGNAPAVVSDAQALLDSINK</sequence>
<feature type="compositionally biased region" description="Polar residues" evidence="2">
    <location>
        <begin position="446"/>
        <end position="464"/>
    </location>
</feature>
<evidence type="ECO:0000256" key="3">
    <source>
        <dbReference type="SAM" id="Phobius"/>
    </source>
</evidence>
<keyword evidence="3" id="KW-0812">Transmembrane</keyword>
<feature type="compositionally biased region" description="Low complexity" evidence="2">
    <location>
        <begin position="212"/>
        <end position="230"/>
    </location>
</feature>
<proteinExistence type="predicted"/>
<evidence type="ECO:0000256" key="4">
    <source>
        <dbReference type="SAM" id="SignalP"/>
    </source>
</evidence>
<feature type="domain" description="FimV N-terminal" evidence="5">
    <location>
        <begin position="37"/>
        <end position="144"/>
    </location>
</feature>
<comment type="caution">
    <text evidence="6">The sequence shown here is derived from an EMBL/GenBank/DDBJ whole genome shotgun (WGS) entry which is preliminary data.</text>
</comment>
<feature type="compositionally biased region" description="Acidic residues" evidence="2">
    <location>
        <begin position="466"/>
        <end position="480"/>
    </location>
</feature>
<feature type="transmembrane region" description="Helical" evidence="3">
    <location>
        <begin position="587"/>
        <end position="608"/>
    </location>
</feature>
<accession>A0A918VJE6</accession>
<evidence type="ECO:0000259" key="5">
    <source>
        <dbReference type="Pfam" id="PF25800"/>
    </source>
</evidence>
<reference evidence="6" key="2">
    <citation type="submission" date="2020-09" db="EMBL/GenBank/DDBJ databases">
        <authorList>
            <person name="Sun Q."/>
            <person name="Kim S."/>
        </authorList>
    </citation>
    <scope>NUCLEOTIDE SEQUENCE</scope>
    <source>
        <strain evidence="6">KCTC 12711</strain>
    </source>
</reference>
<keyword evidence="1" id="KW-0175">Coiled coil</keyword>
<dbReference type="InterPro" id="IPR057840">
    <property type="entry name" value="FimV_N"/>
</dbReference>
<dbReference type="Proteomes" id="UP000614811">
    <property type="component" value="Unassembled WGS sequence"/>
</dbReference>
<reference evidence="6" key="1">
    <citation type="journal article" date="2014" name="Int. J. Syst. Evol. Microbiol.">
        <title>Complete genome sequence of Corynebacterium casei LMG S-19264T (=DSM 44701T), isolated from a smear-ripened cheese.</title>
        <authorList>
            <consortium name="US DOE Joint Genome Institute (JGI-PGF)"/>
            <person name="Walter F."/>
            <person name="Albersmeier A."/>
            <person name="Kalinowski J."/>
            <person name="Ruckert C."/>
        </authorList>
    </citation>
    <scope>NUCLEOTIDE SEQUENCE</scope>
    <source>
        <strain evidence="6">KCTC 12711</strain>
    </source>
</reference>
<keyword evidence="3" id="KW-0472">Membrane</keyword>
<dbReference type="InterPro" id="IPR020012">
    <property type="entry name" value="LysM_FimV"/>
</dbReference>
<keyword evidence="4" id="KW-0732">Signal</keyword>
<feature type="region of interest" description="Disordered" evidence="2">
    <location>
        <begin position="208"/>
        <end position="236"/>
    </location>
</feature>
<dbReference type="NCBIfam" id="TIGR03504">
    <property type="entry name" value="FimV_Cterm"/>
    <property type="match status" value="1"/>
</dbReference>
<dbReference type="EMBL" id="BMXA01000001">
    <property type="protein sequence ID" value="GHA00735.1"/>
    <property type="molecule type" value="Genomic_DNA"/>
</dbReference>
<name>A0A918VJE6_9GAMM</name>
<gene>
    <name evidence="6" type="ORF">GCM10008090_07160</name>
</gene>
<dbReference type="InterPro" id="IPR020011">
    <property type="entry name" value="FimV_C"/>
</dbReference>
<dbReference type="InterPro" id="IPR038440">
    <property type="entry name" value="FimV_C_sf"/>
</dbReference>
<evidence type="ECO:0000313" key="7">
    <source>
        <dbReference type="Proteomes" id="UP000614811"/>
    </source>
</evidence>
<feature type="coiled-coil region" evidence="1">
    <location>
        <begin position="385"/>
        <end position="426"/>
    </location>
</feature>
<feature type="chain" id="PRO_5037940445" description="FimV N-terminal domain-containing protein" evidence="4">
    <location>
        <begin position="37"/>
        <end position="999"/>
    </location>
</feature>
<evidence type="ECO:0000313" key="6">
    <source>
        <dbReference type="EMBL" id="GHA00735.1"/>
    </source>
</evidence>
<protein>
    <recommendedName>
        <fullName evidence="5">FimV N-terminal domain-containing protein</fullName>
    </recommendedName>
</protein>
<keyword evidence="7" id="KW-1185">Reference proteome</keyword>
<feature type="compositionally biased region" description="Polar residues" evidence="2">
    <location>
        <begin position="162"/>
        <end position="175"/>
    </location>
</feature>
<dbReference type="Gene3D" id="1.20.58.2200">
    <property type="match status" value="1"/>
</dbReference>
<keyword evidence="3" id="KW-1133">Transmembrane helix</keyword>
<dbReference type="NCBIfam" id="TIGR03505">
    <property type="entry name" value="FimV_core"/>
    <property type="match status" value="1"/>
</dbReference>
<feature type="region of interest" description="Disordered" evidence="2">
    <location>
        <begin position="446"/>
        <end position="492"/>
    </location>
</feature>
<evidence type="ECO:0000256" key="2">
    <source>
        <dbReference type="SAM" id="MobiDB-lite"/>
    </source>
</evidence>
<feature type="region of interest" description="Disordered" evidence="2">
    <location>
        <begin position="156"/>
        <end position="178"/>
    </location>
</feature>
<organism evidence="6 7">
    <name type="scientific">Arenicella chitinivorans</name>
    <dbReference type="NCBI Taxonomy" id="1329800"/>
    <lineage>
        <taxon>Bacteria</taxon>
        <taxon>Pseudomonadati</taxon>
        <taxon>Pseudomonadota</taxon>
        <taxon>Gammaproteobacteria</taxon>
        <taxon>Arenicellales</taxon>
        <taxon>Arenicellaceae</taxon>
        <taxon>Arenicella</taxon>
    </lineage>
</organism>
<evidence type="ECO:0000256" key="1">
    <source>
        <dbReference type="SAM" id="Coils"/>
    </source>
</evidence>
<dbReference type="RefSeq" id="WP_189398622.1">
    <property type="nucleotide sequence ID" value="NZ_BMXA01000001.1"/>
</dbReference>